<feature type="compositionally biased region" description="Low complexity" evidence="11">
    <location>
        <begin position="903"/>
        <end position="912"/>
    </location>
</feature>
<dbReference type="Pfam" id="PF13927">
    <property type="entry name" value="Ig_3"/>
    <property type="match status" value="3"/>
</dbReference>
<evidence type="ECO:0000256" key="1">
    <source>
        <dbReference type="ARBA" id="ARBA00004167"/>
    </source>
</evidence>
<feature type="compositionally biased region" description="Polar residues" evidence="11">
    <location>
        <begin position="862"/>
        <end position="875"/>
    </location>
</feature>
<keyword evidence="9" id="KW-0325">Glycoprotein</keyword>
<keyword evidence="6 12" id="KW-1133">Transmembrane helix</keyword>
<evidence type="ECO:0000256" key="3">
    <source>
        <dbReference type="ARBA" id="ARBA00022729"/>
    </source>
</evidence>
<keyword evidence="7 12" id="KW-0472">Membrane</keyword>
<dbReference type="InterPro" id="IPR013783">
    <property type="entry name" value="Ig-like_fold"/>
</dbReference>
<keyword evidence="2 12" id="KW-0812">Transmembrane</keyword>
<dbReference type="CDD" id="cd05865">
    <property type="entry name" value="IgI_1_NCAM-1"/>
    <property type="match status" value="1"/>
</dbReference>
<protein>
    <submittedName>
        <fullName evidence="17">Neural cell adhesion molecule 1 isoform X8</fullName>
    </submittedName>
</protein>
<dbReference type="GeneID" id="103559000"/>
<proteinExistence type="predicted"/>
<dbReference type="CDD" id="cd05869">
    <property type="entry name" value="IgI_NCAM-1"/>
    <property type="match status" value="1"/>
</dbReference>
<evidence type="ECO:0000259" key="15">
    <source>
        <dbReference type="PROSITE" id="PS50853"/>
    </source>
</evidence>
<dbReference type="InterPro" id="IPR007110">
    <property type="entry name" value="Ig-like_dom"/>
</dbReference>
<evidence type="ECO:0000256" key="12">
    <source>
        <dbReference type="SAM" id="Phobius"/>
    </source>
</evidence>
<feature type="domain" description="Ig-like" evidence="14">
    <location>
        <begin position="405"/>
        <end position="490"/>
    </location>
</feature>
<reference evidence="17" key="1">
    <citation type="submission" date="2025-08" db="UniProtKB">
        <authorList>
            <consortium name="RefSeq"/>
        </authorList>
    </citation>
    <scope>IDENTIFICATION</scope>
    <source>
        <tissue evidence="17">Blood</tissue>
    </source>
</reference>
<dbReference type="InterPro" id="IPR003598">
    <property type="entry name" value="Ig_sub2"/>
</dbReference>
<feature type="compositionally biased region" description="Low complexity" evidence="11">
    <location>
        <begin position="798"/>
        <end position="807"/>
    </location>
</feature>
<dbReference type="Pfam" id="PF07679">
    <property type="entry name" value="I-set"/>
    <property type="match status" value="2"/>
</dbReference>
<feature type="chain" id="PRO_5046572667" evidence="13">
    <location>
        <begin position="20"/>
        <end position="1119"/>
    </location>
</feature>
<evidence type="ECO:0000256" key="10">
    <source>
        <dbReference type="ARBA" id="ARBA00023319"/>
    </source>
</evidence>
<dbReference type="InterPro" id="IPR013106">
    <property type="entry name" value="Ig_V-set"/>
</dbReference>
<dbReference type="CDD" id="cd00063">
    <property type="entry name" value="FN3"/>
    <property type="match status" value="2"/>
</dbReference>
<dbReference type="PANTHER" id="PTHR12231">
    <property type="entry name" value="CTX-RELATED TYPE I TRANSMEMBRANE PROTEIN"/>
    <property type="match status" value="1"/>
</dbReference>
<evidence type="ECO:0000256" key="4">
    <source>
        <dbReference type="ARBA" id="ARBA00022737"/>
    </source>
</evidence>
<dbReference type="InterPro" id="IPR003961">
    <property type="entry name" value="FN3_dom"/>
</dbReference>
<evidence type="ECO:0000256" key="13">
    <source>
        <dbReference type="SAM" id="SignalP"/>
    </source>
</evidence>
<evidence type="ECO:0000256" key="11">
    <source>
        <dbReference type="SAM" id="MobiDB-lite"/>
    </source>
</evidence>
<dbReference type="InterPro" id="IPR009138">
    <property type="entry name" value="Neural_cell_adh"/>
</dbReference>
<dbReference type="PANTHER" id="PTHR12231:SF239">
    <property type="entry name" value="NEURAL CELL ADHESION MOLECULE 1"/>
    <property type="match status" value="1"/>
</dbReference>
<feature type="domain" description="Fibronectin type-III" evidence="15">
    <location>
        <begin position="599"/>
        <end position="694"/>
    </location>
</feature>
<dbReference type="SMART" id="SM00409">
    <property type="entry name" value="IG"/>
    <property type="match status" value="5"/>
</dbReference>
<feature type="domain" description="Ig-like" evidence="14">
    <location>
        <begin position="116"/>
        <end position="189"/>
    </location>
</feature>
<feature type="region of interest" description="Disordered" evidence="11">
    <location>
        <begin position="927"/>
        <end position="1034"/>
    </location>
</feature>
<feature type="domain" description="Fibronectin type-III" evidence="15">
    <location>
        <begin position="498"/>
        <end position="597"/>
    </location>
</feature>
<dbReference type="SUPFAM" id="SSF48726">
    <property type="entry name" value="Immunoglobulin"/>
    <property type="match status" value="5"/>
</dbReference>
<feature type="region of interest" description="Disordered" evidence="11">
    <location>
        <begin position="1049"/>
        <end position="1119"/>
    </location>
</feature>
<evidence type="ECO:0000256" key="8">
    <source>
        <dbReference type="ARBA" id="ARBA00023157"/>
    </source>
</evidence>
<sequence>MLQTKDLIWTLFFLGTAVSLQVDIVPSQGEISVGESKFFLCQVAGDAKDKDISWFSPNGEKLTPNQQRISVVWNDDSSSTLTIYNANIDDAGIYKCVVTGEDGSESEATVNVKIFQKLMFKNAPTPQEFREGEDAVIVCDVVSSLPPTIIWKHKGRDVILKKDVRFIVLSNNYLQIRGIKKTDEGTYRCEGRILARGEINFKDIQVIVNVPPTVQARQSIVNATANLGQSVTLVCDAEGFPEPTMSWTKDGEQIENEEDEKYLFSDDSSELTIRRVDKNDEAEYICIAENKAGEQDASIHLKVFAKPKITYVENQTAMELEEQVTLTCEASGDPIPSITWRTSTRNISSAEKTLDGHMVVRSHARVSSLTLKSIQYTDAGEYICTASNTIGQDSQSMYLEVQYAPKLQGPVAVYTWEGNQVNITCEVFAYPSATISWFRDGQLLPSSNYSNIKIYNSPSASYLEVTPDSENDFGNYNCTAVNRIGQESLEFILVQADTPSSPSIDQVEPYSSTAQVQFDEPEATGGVPILKYKAEWRAMGEEVWHFKWYDAKEANMEGIVTIVGLKPETRYAVRLAALNGKGLGEISAASEFKTQPVREPSAPKLEGQMGEDGNSIKVNLIKQDDGGSPIRHYLVKYRAPSSEWKPEIRLPSGSDHVMLKSLDWNAEYEVYVVAENQQGKSKAAHFVFRTSAQPTAIPANGSPTSGLSTGAIVGILIVIFVLLLVVVDITCYFLNKCGLLMCITVNLCGKAGPGAKGKDMEEGKAAFSKDESKEPIVEVRTEEERTPNHDGGKHTEPNETTPLTEPELPADTTATVEDMLPSVTTVTANSDTITETFATAQNSPTSETTTLTSSIAPPATATPDSNSVPAGQATPSKGPGVTASSPPPASAPKVAPLVDLSDTPTSAPAASNLSSSVLANQGAVLSPSTPAGVGEASKAPPASKPAPAPGPASTGTASPLAAAAAPATEAPQAKQEAPSTKGPDPEPTQPGVVKSPTEAATALTSPKREEAASVSATNPAQGEDFKMDEGNFKTPDIDLAKDVFAALGSPAPAAGASGQAPELAPSTADSSVSPAPAKTEKGPVEAKSESQETETKPAPAEVKTVPNDATQTKENESKA</sequence>
<keyword evidence="16" id="KW-1185">Reference proteome</keyword>
<feature type="domain" description="Ig-like" evidence="14">
    <location>
        <begin position="212"/>
        <end position="300"/>
    </location>
</feature>
<evidence type="ECO:0000256" key="2">
    <source>
        <dbReference type="ARBA" id="ARBA00022692"/>
    </source>
</evidence>
<feature type="domain" description="Ig-like" evidence="14">
    <location>
        <begin position="307"/>
        <end position="402"/>
    </location>
</feature>
<dbReference type="SUPFAM" id="SSF49265">
    <property type="entry name" value="Fibronectin type III"/>
    <property type="match status" value="1"/>
</dbReference>
<evidence type="ECO:0000256" key="7">
    <source>
        <dbReference type="ARBA" id="ARBA00023136"/>
    </source>
</evidence>
<organism evidence="16 17">
    <name type="scientific">Equus przewalskii</name>
    <name type="common">Przewalski's horse</name>
    <name type="synonym">Equus caballus przewalskii</name>
    <dbReference type="NCBI Taxonomy" id="9798"/>
    <lineage>
        <taxon>Eukaryota</taxon>
        <taxon>Metazoa</taxon>
        <taxon>Chordata</taxon>
        <taxon>Craniata</taxon>
        <taxon>Vertebrata</taxon>
        <taxon>Euteleostomi</taxon>
        <taxon>Mammalia</taxon>
        <taxon>Eutheria</taxon>
        <taxon>Laurasiatheria</taxon>
        <taxon>Perissodactyla</taxon>
        <taxon>Equidae</taxon>
        <taxon>Equus</taxon>
    </lineage>
</organism>
<dbReference type="InterPro" id="IPR003599">
    <property type="entry name" value="Ig_sub"/>
</dbReference>
<evidence type="ECO:0000256" key="6">
    <source>
        <dbReference type="ARBA" id="ARBA00022989"/>
    </source>
</evidence>
<dbReference type="Gene3D" id="2.60.40.10">
    <property type="entry name" value="Immunoglobulins"/>
    <property type="match status" value="7"/>
</dbReference>
<feature type="compositionally biased region" description="Basic and acidic residues" evidence="11">
    <location>
        <begin position="756"/>
        <end position="797"/>
    </location>
</feature>
<dbReference type="SMART" id="SM00408">
    <property type="entry name" value="IGc2"/>
    <property type="match status" value="5"/>
</dbReference>
<dbReference type="CDD" id="cd05730">
    <property type="entry name" value="IgI_3_NCAM-1"/>
    <property type="match status" value="1"/>
</dbReference>
<dbReference type="SMART" id="SM00060">
    <property type="entry name" value="FN3"/>
    <property type="match status" value="2"/>
</dbReference>
<dbReference type="CDD" id="cd00096">
    <property type="entry name" value="Ig"/>
    <property type="match status" value="1"/>
</dbReference>
<keyword evidence="3 13" id="KW-0732">Signal</keyword>
<accession>A0ABM2FAW1</accession>
<dbReference type="Pfam" id="PF00041">
    <property type="entry name" value="fn3"/>
    <property type="match status" value="2"/>
</dbReference>
<comment type="subcellular location">
    <subcellularLocation>
        <location evidence="1">Membrane</location>
        <topology evidence="1">Single-pass membrane protein</topology>
    </subcellularLocation>
</comment>
<feature type="compositionally biased region" description="Low complexity" evidence="11">
    <location>
        <begin position="843"/>
        <end position="854"/>
    </location>
</feature>
<name>A0ABM2FAW1_EQUPR</name>
<dbReference type="PRINTS" id="PR01838">
    <property type="entry name" value="NCAMFAMILY"/>
</dbReference>
<feature type="compositionally biased region" description="Low complexity" evidence="11">
    <location>
        <begin position="1049"/>
        <end position="1061"/>
    </location>
</feature>
<feature type="transmembrane region" description="Helical" evidence="12">
    <location>
        <begin position="711"/>
        <end position="734"/>
    </location>
</feature>
<dbReference type="SMART" id="SM00406">
    <property type="entry name" value="IGv"/>
    <property type="match status" value="2"/>
</dbReference>
<evidence type="ECO:0000313" key="16">
    <source>
        <dbReference type="Proteomes" id="UP001652662"/>
    </source>
</evidence>
<dbReference type="InterPro" id="IPR051170">
    <property type="entry name" value="Neural/epithelial_adhesion"/>
</dbReference>
<feature type="compositionally biased region" description="Basic and acidic residues" evidence="11">
    <location>
        <begin position="1023"/>
        <end position="1034"/>
    </location>
</feature>
<evidence type="ECO:0000256" key="9">
    <source>
        <dbReference type="ARBA" id="ARBA00023180"/>
    </source>
</evidence>
<evidence type="ECO:0000256" key="5">
    <source>
        <dbReference type="ARBA" id="ARBA00022889"/>
    </source>
</evidence>
<dbReference type="Proteomes" id="UP001652662">
    <property type="component" value="Chromosome 6"/>
</dbReference>
<feature type="region of interest" description="Disordered" evidence="11">
    <location>
        <begin position="754"/>
        <end position="807"/>
    </location>
</feature>
<keyword evidence="10" id="KW-0393">Immunoglobulin domain</keyword>
<keyword evidence="5" id="KW-0130">Cell adhesion</keyword>
<dbReference type="InterPro" id="IPR013098">
    <property type="entry name" value="Ig_I-set"/>
</dbReference>
<dbReference type="PROSITE" id="PS50853">
    <property type="entry name" value="FN3"/>
    <property type="match status" value="2"/>
</dbReference>
<feature type="compositionally biased region" description="Basic and acidic residues" evidence="11">
    <location>
        <begin position="1078"/>
        <end position="1095"/>
    </location>
</feature>
<evidence type="ECO:0000259" key="14">
    <source>
        <dbReference type="PROSITE" id="PS50835"/>
    </source>
</evidence>
<dbReference type="InterPro" id="IPR036179">
    <property type="entry name" value="Ig-like_dom_sf"/>
</dbReference>
<dbReference type="InterPro" id="IPR036116">
    <property type="entry name" value="FN3_sf"/>
</dbReference>
<feature type="region of interest" description="Disordered" evidence="11">
    <location>
        <begin position="837"/>
        <end position="912"/>
    </location>
</feature>
<dbReference type="RefSeq" id="XP_008530501.1">
    <property type="nucleotide sequence ID" value="XM_008532279.2"/>
</dbReference>
<feature type="compositionally biased region" description="Low complexity" evidence="11">
    <location>
        <begin position="951"/>
        <end position="978"/>
    </location>
</feature>
<feature type="domain" description="Ig-like" evidence="14">
    <location>
        <begin position="20"/>
        <end position="111"/>
    </location>
</feature>
<keyword evidence="4" id="KW-0677">Repeat</keyword>
<gene>
    <name evidence="17" type="primary">NCAM1</name>
</gene>
<dbReference type="PROSITE" id="PS50835">
    <property type="entry name" value="IG_LIKE"/>
    <property type="match status" value="5"/>
</dbReference>
<feature type="signal peptide" evidence="13">
    <location>
        <begin position="1"/>
        <end position="19"/>
    </location>
</feature>
<evidence type="ECO:0000313" key="17">
    <source>
        <dbReference type="RefSeq" id="XP_008530501.1"/>
    </source>
</evidence>
<keyword evidence="8" id="KW-1015">Disulfide bond</keyword>